<accession>A0A0V1GWJ1</accession>
<comment type="caution">
    <text evidence="2">The sequence shown here is derived from an EMBL/GenBank/DDBJ whole genome shotgun (WGS) entry which is preliminary data.</text>
</comment>
<organism evidence="2 3">
    <name type="scientific">Trichinella zimbabwensis</name>
    <dbReference type="NCBI Taxonomy" id="268475"/>
    <lineage>
        <taxon>Eukaryota</taxon>
        <taxon>Metazoa</taxon>
        <taxon>Ecdysozoa</taxon>
        <taxon>Nematoda</taxon>
        <taxon>Enoplea</taxon>
        <taxon>Dorylaimia</taxon>
        <taxon>Trichinellida</taxon>
        <taxon>Trichinellidae</taxon>
        <taxon>Trichinella</taxon>
    </lineage>
</organism>
<evidence type="ECO:0000313" key="2">
    <source>
        <dbReference type="EMBL" id="KRZ02610.1"/>
    </source>
</evidence>
<evidence type="ECO:0000256" key="1">
    <source>
        <dbReference type="SAM" id="MobiDB-lite"/>
    </source>
</evidence>
<reference evidence="2 3" key="1">
    <citation type="submission" date="2015-01" db="EMBL/GenBank/DDBJ databases">
        <title>Evolution of Trichinella species and genotypes.</title>
        <authorList>
            <person name="Korhonen P.K."/>
            <person name="Edoardo P."/>
            <person name="Giuseppe L.R."/>
            <person name="Gasser R.B."/>
        </authorList>
    </citation>
    <scope>NUCLEOTIDE SEQUENCE [LARGE SCALE GENOMIC DNA]</scope>
    <source>
        <strain evidence="2">ISS1029</strain>
    </source>
</reference>
<dbReference type="AlphaFoldDB" id="A0A0V1GWJ1"/>
<dbReference type="Proteomes" id="UP000055024">
    <property type="component" value="Unassembled WGS sequence"/>
</dbReference>
<sequence>MQNVNGCQYLCFLWVHNVLHAASSAKLYLSRTHRLAGTPPSQDCPPVTAILMDLETLSGYEDIHHNKEKQTQCNQLKDLLEGASDNHRDKLHFGRPPTKHHAPTPTN</sequence>
<feature type="compositionally biased region" description="Basic residues" evidence="1">
    <location>
        <begin position="97"/>
        <end position="107"/>
    </location>
</feature>
<feature type="region of interest" description="Disordered" evidence="1">
    <location>
        <begin position="84"/>
        <end position="107"/>
    </location>
</feature>
<gene>
    <name evidence="2" type="ORF">T11_2116</name>
</gene>
<evidence type="ECO:0000313" key="3">
    <source>
        <dbReference type="Proteomes" id="UP000055024"/>
    </source>
</evidence>
<keyword evidence="3" id="KW-1185">Reference proteome</keyword>
<protein>
    <submittedName>
        <fullName evidence="2">Uncharacterized protein</fullName>
    </submittedName>
</protein>
<dbReference type="EMBL" id="JYDP01000223">
    <property type="protein sequence ID" value="KRZ02610.1"/>
    <property type="molecule type" value="Genomic_DNA"/>
</dbReference>
<name>A0A0V1GWJ1_9BILA</name>
<proteinExistence type="predicted"/>